<protein>
    <submittedName>
        <fullName evidence="8">MFS transporter</fullName>
    </submittedName>
</protein>
<feature type="transmembrane region" description="Helical" evidence="6">
    <location>
        <begin position="164"/>
        <end position="184"/>
    </location>
</feature>
<name>A0ABU4GDM6_9BACL</name>
<feature type="domain" description="Major facilitator superfamily (MFS) profile" evidence="7">
    <location>
        <begin position="10"/>
        <end position="401"/>
    </location>
</feature>
<feature type="transmembrane region" description="Helical" evidence="6">
    <location>
        <begin position="283"/>
        <end position="302"/>
    </location>
</feature>
<keyword evidence="2" id="KW-0813">Transport</keyword>
<feature type="transmembrane region" description="Helical" evidence="6">
    <location>
        <begin position="214"/>
        <end position="236"/>
    </location>
</feature>
<gene>
    <name evidence="8" type="ORF">QT711_18140</name>
</gene>
<evidence type="ECO:0000256" key="4">
    <source>
        <dbReference type="ARBA" id="ARBA00022989"/>
    </source>
</evidence>
<keyword evidence="4 6" id="KW-1133">Transmembrane helix</keyword>
<dbReference type="PANTHER" id="PTHR11662:SF399">
    <property type="entry name" value="FI19708P1-RELATED"/>
    <property type="match status" value="1"/>
</dbReference>
<dbReference type="SUPFAM" id="SSF103473">
    <property type="entry name" value="MFS general substrate transporter"/>
    <property type="match status" value="1"/>
</dbReference>
<comment type="subcellular location">
    <subcellularLocation>
        <location evidence="1">Cell membrane</location>
        <topology evidence="1">Multi-pass membrane protein</topology>
    </subcellularLocation>
</comment>
<dbReference type="InterPro" id="IPR011701">
    <property type="entry name" value="MFS"/>
</dbReference>
<organism evidence="8 9">
    <name type="scientific">Sporosarcina saromensis</name>
    <dbReference type="NCBI Taxonomy" id="359365"/>
    <lineage>
        <taxon>Bacteria</taxon>
        <taxon>Bacillati</taxon>
        <taxon>Bacillota</taxon>
        <taxon>Bacilli</taxon>
        <taxon>Bacillales</taxon>
        <taxon>Caryophanaceae</taxon>
        <taxon>Sporosarcina</taxon>
    </lineage>
</organism>
<evidence type="ECO:0000256" key="3">
    <source>
        <dbReference type="ARBA" id="ARBA00022692"/>
    </source>
</evidence>
<dbReference type="PANTHER" id="PTHR11662">
    <property type="entry name" value="SOLUTE CARRIER FAMILY 17"/>
    <property type="match status" value="1"/>
</dbReference>
<dbReference type="PROSITE" id="PS00217">
    <property type="entry name" value="SUGAR_TRANSPORT_2"/>
    <property type="match status" value="1"/>
</dbReference>
<accession>A0ABU4GDM6</accession>
<keyword evidence="9" id="KW-1185">Reference proteome</keyword>
<feature type="transmembrane region" description="Helical" evidence="6">
    <location>
        <begin position="248"/>
        <end position="271"/>
    </location>
</feature>
<dbReference type="InterPro" id="IPR050382">
    <property type="entry name" value="MFS_Na/Anion_cotransporter"/>
</dbReference>
<feature type="transmembrane region" description="Helical" evidence="6">
    <location>
        <begin position="308"/>
        <end position="331"/>
    </location>
</feature>
<dbReference type="Gene3D" id="1.20.1250.20">
    <property type="entry name" value="MFS general substrate transporter like domains"/>
    <property type="match status" value="2"/>
</dbReference>
<dbReference type="CDD" id="cd17319">
    <property type="entry name" value="MFS_ExuT_GudP_like"/>
    <property type="match status" value="1"/>
</dbReference>
<feature type="transmembrane region" description="Helical" evidence="6">
    <location>
        <begin position="343"/>
        <end position="365"/>
    </location>
</feature>
<sequence length="405" mass="44197">MVAVKQRNMILLLLFIGWAIGNFDRYFINYAVLSITKDLQLNPTSTGLILSSFFAGYALMQIPGGWLADRLGSRRVLISSVLMWSIFTALTGAVWSLGSMIIIRFLFGIGEGGFQPASSKLISQTFPTDKRAWAMSIMLSSGGIVSLIVPLLSAYMLTTIGWRTSFLILGGIGFLITILFWVFIKLPADLKDEEKTLAGDSHQGIFKQIIKTPLMLNLFIAYYSIYAINWGLATWLPTYLVNVRGLDLISLGWMQTIPGLAMIFAMYLAGYVIDKLPLGKEKVVGAMSCIVVGVLLYLMYNAPSVTTFVAYQTIVIIFISFVMLLLPAIILKRLPSSVTGTSIGVANTGGQLAGFITPLAIGFIVQTFNGSYNAAFGMLIILAIICTISLLTLNLQKGELLQADA</sequence>
<dbReference type="InterPro" id="IPR036259">
    <property type="entry name" value="MFS_trans_sf"/>
</dbReference>
<feature type="transmembrane region" description="Helical" evidence="6">
    <location>
        <begin position="75"/>
        <end position="95"/>
    </location>
</feature>
<comment type="caution">
    <text evidence="8">The sequence shown here is derived from an EMBL/GenBank/DDBJ whole genome shotgun (WGS) entry which is preliminary data.</text>
</comment>
<dbReference type="Proteomes" id="UP001282284">
    <property type="component" value="Unassembled WGS sequence"/>
</dbReference>
<dbReference type="EMBL" id="JAUBDI010000029">
    <property type="protein sequence ID" value="MDW0115085.1"/>
    <property type="molecule type" value="Genomic_DNA"/>
</dbReference>
<feature type="transmembrane region" description="Helical" evidence="6">
    <location>
        <begin position="48"/>
        <end position="68"/>
    </location>
</feature>
<evidence type="ECO:0000313" key="8">
    <source>
        <dbReference type="EMBL" id="MDW0115085.1"/>
    </source>
</evidence>
<evidence type="ECO:0000256" key="2">
    <source>
        <dbReference type="ARBA" id="ARBA00022448"/>
    </source>
</evidence>
<dbReference type="InterPro" id="IPR005829">
    <property type="entry name" value="Sugar_transporter_CS"/>
</dbReference>
<evidence type="ECO:0000313" key="9">
    <source>
        <dbReference type="Proteomes" id="UP001282284"/>
    </source>
</evidence>
<reference evidence="8 9" key="1">
    <citation type="submission" date="2023-06" db="EMBL/GenBank/DDBJ databases">
        <title>Sporosarcina sp. nov., isolated from Korean traditional fermented seafood 'Jeotgal'.</title>
        <authorList>
            <person name="Yang A.I."/>
            <person name="Shin N.-R."/>
        </authorList>
    </citation>
    <scope>NUCLEOTIDE SEQUENCE [LARGE SCALE GENOMIC DNA]</scope>
    <source>
        <strain evidence="8 9">KCTC13119</strain>
    </source>
</reference>
<proteinExistence type="predicted"/>
<keyword evidence="5 6" id="KW-0472">Membrane</keyword>
<feature type="transmembrane region" description="Helical" evidence="6">
    <location>
        <begin position="134"/>
        <end position="158"/>
    </location>
</feature>
<evidence type="ECO:0000256" key="1">
    <source>
        <dbReference type="ARBA" id="ARBA00004651"/>
    </source>
</evidence>
<dbReference type="Pfam" id="PF07690">
    <property type="entry name" value="MFS_1"/>
    <property type="match status" value="1"/>
</dbReference>
<dbReference type="RefSeq" id="WP_317946631.1">
    <property type="nucleotide sequence ID" value="NZ_JAUBDI010000029.1"/>
</dbReference>
<dbReference type="InterPro" id="IPR020846">
    <property type="entry name" value="MFS_dom"/>
</dbReference>
<evidence type="ECO:0000256" key="6">
    <source>
        <dbReference type="SAM" id="Phobius"/>
    </source>
</evidence>
<feature type="transmembrane region" description="Helical" evidence="6">
    <location>
        <begin position="371"/>
        <end position="393"/>
    </location>
</feature>
<evidence type="ECO:0000256" key="5">
    <source>
        <dbReference type="ARBA" id="ARBA00023136"/>
    </source>
</evidence>
<keyword evidence="3 6" id="KW-0812">Transmembrane</keyword>
<dbReference type="PROSITE" id="PS50850">
    <property type="entry name" value="MFS"/>
    <property type="match status" value="1"/>
</dbReference>
<feature type="transmembrane region" description="Helical" evidence="6">
    <location>
        <begin position="9"/>
        <end position="28"/>
    </location>
</feature>
<evidence type="ECO:0000259" key="7">
    <source>
        <dbReference type="PROSITE" id="PS50850"/>
    </source>
</evidence>